<dbReference type="Proteomes" id="UP000253517">
    <property type="component" value="Unassembled WGS sequence"/>
</dbReference>
<evidence type="ECO:0000256" key="1">
    <source>
        <dbReference type="SAM" id="SignalP"/>
    </source>
</evidence>
<keyword evidence="3" id="KW-1185">Reference proteome</keyword>
<evidence type="ECO:0000313" key="3">
    <source>
        <dbReference type="Proteomes" id="UP000253517"/>
    </source>
</evidence>
<protein>
    <submittedName>
        <fullName evidence="2">Uncharacterized protein DUF4270</fullName>
    </submittedName>
</protein>
<proteinExistence type="predicted"/>
<dbReference type="Pfam" id="PF14092">
    <property type="entry name" value="DUF4270"/>
    <property type="match status" value="1"/>
</dbReference>
<dbReference type="EMBL" id="QPJS01000002">
    <property type="protein sequence ID" value="RCX03842.1"/>
    <property type="molecule type" value="Genomic_DNA"/>
</dbReference>
<gene>
    <name evidence="2" type="ORF">DES35_102298</name>
</gene>
<dbReference type="RefSeq" id="WP_114366154.1">
    <property type="nucleotide sequence ID" value="NZ_BHZF01000002.1"/>
</dbReference>
<reference evidence="2 3" key="1">
    <citation type="submission" date="2018-07" db="EMBL/GenBank/DDBJ databases">
        <title>Genomic Encyclopedia of Type Strains, Phase IV (KMG-IV): sequencing the most valuable type-strain genomes for metagenomic binning, comparative biology and taxonomic classification.</title>
        <authorList>
            <person name="Goeker M."/>
        </authorList>
    </citation>
    <scope>NUCLEOTIDE SEQUENCE [LARGE SCALE GENOMIC DNA]</scope>
    <source>
        <strain evidence="2 3">DSM 21410</strain>
    </source>
</reference>
<feature type="signal peptide" evidence="1">
    <location>
        <begin position="1"/>
        <end position="23"/>
    </location>
</feature>
<comment type="caution">
    <text evidence="2">The sequence shown here is derived from an EMBL/GenBank/DDBJ whole genome shotgun (WGS) entry which is preliminary data.</text>
</comment>
<evidence type="ECO:0000313" key="2">
    <source>
        <dbReference type="EMBL" id="RCX03842.1"/>
    </source>
</evidence>
<accession>A0A369A3F0</accession>
<feature type="chain" id="PRO_5016579494" evidence="1">
    <location>
        <begin position="24"/>
        <end position="437"/>
    </location>
</feature>
<dbReference type="AlphaFoldDB" id="A0A369A3F0"/>
<name>A0A369A3F0_9FLAO</name>
<organism evidence="2 3">
    <name type="scientific">Schleiferia thermophila</name>
    <dbReference type="NCBI Taxonomy" id="884107"/>
    <lineage>
        <taxon>Bacteria</taxon>
        <taxon>Pseudomonadati</taxon>
        <taxon>Bacteroidota</taxon>
        <taxon>Flavobacteriia</taxon>
        <taxon>Flavobacteriales</taxon>
        <taxon>Schleiferiaceae</taxon>
        <taxon>Schleiferia</taxon>
    </lineage>
</organism>
<sequence>MRKKNLTLVLRTLLLLCPFLFLSCEKDLGSLGLDQLNDQKADFLFTDSVQFITYTAFDDSIPTSLTGRLLLGRLQSPEFGISKSAFATNFLLEQVNPSFPSNAVVDSVELTLRYVGYYGDTTTPMHIKIFALEDRLYLDSTYFSNHVFTKGPLLGEATILPRPTTRVPRGADTVSPLLVVKLDKDYFKSTIVEHSRTNTSDFVNQEAFMNYFKGIYAEALSGNAVLYFNPFLATTAIRIYYRDSDTATVFRTFRLQGDNSPVPINAAINVFENDYTGSWIKEVQDTIAGEPTTFVSAMNGPYTIIKITNFGPLKEPGVVINKVELVLNVLPGIESKQISPARVSALLVSEDGTQSAILDDQVASADFSGLLTRGRFRRATYTLTLTRQLSKAILQNKTELKLAIKAQNSISTANRTALIGNNSGEFKPVINVYYTKF</sequence>
<keyword evidence="1" id="KW-0732">Signal</keyword>
<dbReference type="InterPro" id="IPR025366">
    <property type="entry name" value="DUF4270"/>
</dbReference>
<dbReference type="PROSITE" id="PS51257">
    <property type="entry name" value="PROKAR_LIPOPROTEIN"/>
    <property type="match status" value="1"/>
</dbReference>